<accession>A0A517XHF7</accession>
<keyword evidence="1" id="KW-0597">Phosphoprotein</keyword>
<organism evidence="4 6">
    <name type="scientific">Gimesia maris</name>
    <dbReference type="NCBI Taxonomy" id="122"/>
    <lineage>
        <taxon>Bacteria</taxon>
        <taxon>Pseudomonadati</taxon>
        <taxon>Planctomycetota</taxon>
        <taxon>Planctomycetia</taxon>
        <taxon>Planctomycetales</taxon>
        <taxon>Planctomycetaceae</taxon>
        <taxon>Gimesia</taxon>
    </lineage>
</organism>
<dbReference type="EMBL" id="DQAY01000206">
    <property type="protein sequence ID" value="HCO27763.1"/>
    <property type="molecule type" value="Genomic_DNA"/>
</dbReference>
<dbReference type="AlphaFoldDB" id="A0A3D3RG03"/>
<evidence type="ECO:0000313" key="6">
    <source>
        <dbReference type="Proteomes" id="UP000263642"/>
    </source>
</evidence>
<evidence type="ECO:0000259" key="3">
    <source>
        <dbReference type="PROSITE" id="PS50894"/>
    </source>
</evidence>
<protein>
    <submittedName>
        <fullName evidence="4">Hpt domain-containing protein</fullName>
    </submittedName>
</protein>
<sequence>MSNTNTTQNSGQWRLIDADQVLDMVLGDTEFLDEMIDLFLSTVPEQMCEISLAIERKEAAALASTAHGFKGTVANYTKGEPYLLLQVLEDDGKSNRLQDASISYAALENEMQELISELNMLMAQLSR</sequence>
<feature type="modified residue" description="Phosphohistidine" evidence="1">
    <location>
        <position position="67"/>
    </location>
</feature>
<dbReference type="EMBL" id="CP042910">
    <property type="protein sequence ID" value="QEG18970.1"/>
    <property type="molecule type" value="Genomic_DNA"/>
</dbReference>
<dbReference type="InterPro" id="IPR036641">
    <property type="entry name" value="HPT_dom_sf"/>
</dbReference>
<accession>A0A3D3RG03</accession>
<dbReference type="GeneID" id="98649309"/>
<dbReference type="Proteomes" id="UP000263642">
    <property type="component" value="Unassembled WGS sequence"/>
</dbReference>
<dbReference type="GO" id="GO:0004672">
    <property type="term" value="F:protein kinase activity"/>
    <property type="evidence" value="ECO:0007669"/>
    <property type="project" value="UniProtKB-ARBA"/>
</dbReference>
<keyword evidence="2" id="KW-0175">Coiled coil</keyword>
<evidence type="ECO:0000256" key="2">
    <source>
        <dbReference type="SAM" id="Coils"/>
    </source>
</evidence>
<name>A0A3D3RG03_9PLAN</name>
<dbReference type="Gene3D" id="1.20.120.160">
    <property type="entry name" value="HPT domain"/>
    <property type="match status" value="1"/>
</dbReference>
<dbReference type="Proteomes" id="UP000322887">
    <property type="component" value="Chromosome"/>
</dbReference>
<dbReference type="InterPro" id="IPR008207">
    <property type="entry name" value="Sig_transdc_His_kin_Hpt_dom"/>
</dbReference>
<feature type="coiled-coil region" evidence="2">
    <location>
        <begin position="97"/>
        <end position="124"/>
    </location>
</feature>
<dbReference type="PROSITE" id="PS50894">
    <property type="entry name" value="HPT"/>
    <property type="match status" value="1"/>
</dbReference>
<reference evidence="4 6" key="1">
    <citation type="journal article" date="2018" name="Nat. Biotechnol.">
        <title>A standardized bacterial taxonomy based on genome phylogeny substantially revises the tree of life.</title>
        <authorList>
            <person name="Parks D.H."/>
            <person name="Chuvochina M."/>
            <person name="Waite D.W."/>
            <person name="Rinke C."/>
            <person name="Skarshewski A."/>
            <person name="Chaumeil P.A."/>
            <person name="Hugenholtz P."/>
        </authorList>
    </citation>
    <scope>NUCLEOTIDE SEQUENCE [LARGE SCALE GENOMIC DNA]</scope>
    <source>
        <strain evidence="4">UBA9375</strain>
    </source>
</reference>
<evidence type="ECO:0000313" key="4">
    <source>
        <dbReference type="EMBL" id="HCO27763.1"/>
    </source>
</evidence>
<reference evidence="5 7" key="2">
    <citation type="submission" date="2019-08" db="EMBL/GenBank/DDBJ databases">
        <title>Deep-cultivation of Planctomycetes and their phenomic and genomic characterization uncovers novel biology.</title>
        <authorList>
            <person name="Wiegand S."/>
            <person name="Jogler M."/>
            <person name="Boedeker C."/>
            <person name="Pinto D."/>
            <person name="Vollmers J."/>
            <person name="Rivas-Marin E."/>
            <person name="Kohn T."/>
            <person name="Peeters S.H."/>
            <person name="Heuer A."/>
            <person name="Rast P."/>
            <person name="Oberbeckmann S."/>
            <person name="Bunk B."/>
            <person name="Jeske O."/>
            <person name="Meyerdierks A."/>
            <person name="Storesund J.E."/>
            <person name="Kallscheuer N."/>
            <person name="Luecker S."/>
            <person name="Lage O.M."/>
            <person name="Pohl T."/>
            <person name="Merkel B.J."/>
            <person name="Hornburger P."/>
            <person name="Mueller R.-W."/>
            <person name="Bruemmer F."/>
            <person name="Labrenz M."/>
            <person name="Spormann A.M."/>
            <person name="Op den Camp H."/>
            <person name="Overmann J."/>
            <person name="Amann R."/>
            <person name="Jetten M.S.M."/>
            <person name="Mascher T."/>
            <person name="Medema M.H."/>
            <person name="Devos D.P."/>
            <person name="Kaster A.-K."/>
            <person name="Ovreas L."/>
            <person name="Rohde M."/>
            <person name="Galperin M.Y."/>
            <person name="Jogler C."/>
        </authorList>
    </citation>
    <scope>NUCLEOTIDE SEQUENCE [LARGE SCALE GENOMIC DNA]</scope>
    <source>
        <strain evidence="5 7">DSM 8797</strain>
    </source>
</reference>
<dbReference type="SUPFAM" id="SSF47226">
    <property type="entry name" value="Histidine-containing phosphotransfer domain, HPT domain"/>
    <property type="match status" value="1"/>
</dbReference>
<keyword evidence="7" id="KW-1185">Reference proteome</keyword>
<dbReference type="GO" id="GO:0000160">
    <property type="term" value="P:phosphorelay signal transduction system"/>
    <property type="evidence" value="ECO:0007669"/>
    <property type="project" value="InterPro"/>
</dbReference>
<feature type="domain" description="HPt" evidence="3">
    <location>
        <begin position="28"/>
        <end position="127"/>
    </location>
</feature>
<evidence type="ECO:0000313" key="7">
    <source>
        <dbReference type="Proteomes" id="UP000322887"/>
    </source>
</evidence>
<proteinExistence type="predicted"/>
<dbReference type="Pfam" id="PF01627">
    <property type="entry name" value="Hpt"/>
    <property type="match status" value="1"/>
</dbReference>
<dbReference type="RefSeq" id="WP_002647787.1">
    <property type="nucleotide sequence ID" value="NZ_CAXAST010000006.1"/>
</dbReference>
<gene>
    <name evidence="4" type="ORF">DIT97_33950</name>
    <name evidence="5" type="ORF">GmarT_48660</name>
</gene>
<evidence type="ECO:0000313" key="5">
    <source>
        <dbReference type="EMBL" id="QEG18970.1"/>
    </source>
</evidence>
<evidence type="ECO:0000256" key="1">
    <source>
        <dbReference type="PROSITE-ProRule" id="PRU00110"/>
    </source>
</evidence>